<comment type="caution">
    <text evidence="1">The sequence shown here is derived from an EMBL/GenBank/DDBJ whole genome shotgun (WGS) entry which is preliminary data.</text>
</comment>
<gene>
    <name evidence="1" type="ORF">S01H4_24162</name>
</gene>
<protein>
    <submittedName>
        <fullName evidence="1">Uncharacterized protein</fullName>
    </submittedName>
</protein>
<evidence type="ECO:0000313" key="1">
    <source>
        <dbReference type="EMBL" id="GAG83492.1"/>
    </source>
</evidence>
<organism evidence="1">
    <name type="scientific">marine sediment metagenome</name>
    <dbReference type="NCBI Taxonomy" id="412755"/>
    <lineage>
        <taxon>unclassified sequences</taxon>
        <taxon>metagenomes</taxon>
        <taxon>ecological metagenomes</taxon>
    </lineage>
</organism>
<dbReference type="AlphaFoldDB" id="X1BQR0"/>
<name>X1BQR0_9ZZZZ</name>
<reference evidence="1" key="1">
    <citation type="journal article" date="2014" name="Front. Microbiol.">
        <title>High frequency of phylogenetically diverse reductive dehalogenase-homologous genes in deep subseafloor sedimentary metagenomes.</title>
        <authorList>
            <person name="Kawai M."/>
            <person name="Futagami T."/>
            <person name="Toyoda A."/>
            <person name="Takaki Y."/>
            <person name="Nishi S."/>
            <person name="Hori S."/>
            <person name="Arai W."/>
            <person name="Tsubouchi T."/>
            <person name="Morono Y."/>
            <person name="Uchiyama I."/>
            <person name="Ito T."/>
            <person name="Fujiyama A."/>
            <person name="Inagaki F."/>
            <person name="Takami H."/>
        </authorList>
    </citation>
    <scope>NUCLEOTIDE SEQUENCE</scope>
    <source>
        <strain evidence="1">Expedition CK06-06</strain>
    </source>
</reference>
<proteinExistence type="predicted"/>
<accession>X1BQR0</accession>
<sequence>MEKSRGFSVYMAIRRIVIERVIFRAKRKSRNIVGTGMIITARTITTPITISISLTMAGLDFDLKTSSIVLTFGKVS</sequence>
<dbReference type="EMBL" id="BART01011316">
    <property type="protein sequence ID" value="GAG83492.1"/>
    <property type="molecule type" value="Genomic_DNA"/>
</dbReference>